<dbReference type="SUPFAM" id="SSF51306">
    <property type="entry name" value="LexA/Signal peptidase"/>
    <property type="match status" value="1"/>
</dbReference>
<dbReference type="GO" id="GO:0004252">
    <property type="term" value="F:serine-type endopeptidase activity"/>
    <property type="evidence" value="ECO:0007669"/>
    <property type="project" value="InterPro"/>
</dbReference>
<reference evidence="2 3" key="1">
    <citation type="journal article" date="2019" name="Environ. Microbiol.">
        <title>Species interactions and distinct microbial communities in high Arctic permafrost affected cryosols are associated with the CH4 and CO2 gas fluxes.</title>
        <authorList>
            <person name="Altshuler I."/>
            <person name="Hamel J."/>
            <person name="Turney S."/>
            <person name="Magnuson E."/>
            <person name="Levesque R."/>
            <person name="Greer C."/>
            <person name="Whyte L.G."/>
        </authorList>
    </citation>
    <scope>NUCLEOTIDE SEQUENCE [LARGE SCALE GENOMIC DNA]</scope>
    <source>
        <strain evidence="2 3">E6.1</strain>
    </source>
</reference>
<dbReference type="AlphaFoldDB" id="A0A502FF61"/>
<dbReference type="OrthoDB" id="5360818at2"/>
<dbReference type="InterPro" id="IPR036286">
    <property type="entry name" value="LexA/Signal_pep-like_sf"/>
</dbReference>
<dbReference type="Gene3D" id="2.10.109.10">
    <property type="entry name" value="Umud Fragment, subunit A"/>
    <property type="match status" value="1"/>
</dbReference>
<sequence>MTRFGYVMVASFATMATVFTAFLHPAARLIWNASESVPIGLYAVRAAAQPRRGDLVAVAPPTALAGYLAGRHYLPLHVPLLKHVAGMAGQRVCRSGTRVSVDGVTLGSALHRDHRGRPLPVWHGCRTLGTRDVFLMNASVPDSFDGRYFGPLPASTIVGRLTPVWIVGAHPRATERSATGANFPLTHTKEGSDQ</sequence>
<gene>
    <name evidence="2" type="ORF">EAH76_21880</name>
</gene>
<proteinExistence type="predicted"/>
<name>A0A502FF61_9SPHN</name>
<dbReference type="Proteomes" id="UP000319931">
    <property type="component" value="Unassembled WGS sequence"/>
</dbReference>
<dbReference type="EMBL" id="RCZC01000010">
    <property type="protein sequence ID" value="TPG48067.1"/>
    <property type="molecule type" value="Genomic_DNA"/>
</dbReference>
<dbReference type="RefSeq" id="WP_140852394.1">
    <property type="nucleotide sequence ID" value="NZ_RCZC01000010.1"/>
</dbReference>
<evidence type="ECO:0000259" key="1">
    <source>
        <dbReference type="Pfam" id="PF10502"/>
    </source>
</evidence>
<evidence type="ECO:0000313" key="3">
    <source>
        <dbReference type="Proteomes" id="UP000319931"/>
    </source>
</evidence>
<accession>A0A502FF61</accession>
<protein>
    <submittedName>
        <fullName evidence="2">S26 family signal peptidase</fullName>
    </submittedName>
</protein>
<feature type="domain" description="Peptidase S26" evidence="1">
    <location>
        <begin position="3"/>
        <end position="165"/>
    </location>
</feature>
<evidence type="ECO:0000313" key="2">
    <source>
        <dbReference type="EMBL" id="TPG48067.1"/>
    </source>
</evidence>
<dbReference type="GO" id="GO:0006465">
    <property type="term" value="P:signal peptide processing"/>
    <property type="evidence" value="ECO:0007669"/>
    <property type="project" value="InterPro"/>
</dbReference>
<dbReference type="Pfam" id="PF10502">
    <property type="entry name" value="Peptidase_S26"/>
    <property type="match status" value="1"/>
</dbReference>
<organism evidence="2 3">
    <name type="scientific">Sphingomonas glacialis</name>
    <dbReference type="NCBI Taxonomy" id="658225"/>
    <lineage>
        <taxon>Bacteria</taxon>
        <taxon>Pseudomonadati</taxon>
        <taxon>Pseudomonadota</taxon>
        <taxon>Alphaproteobacteria</taxon>
        <taxon>Sphingomonadales</taxon>
        <taxon>Sphingomonadaceae</taxon>
        <taxon>Sphingomonas</taxon>
    </lineage>
</organism>
<comment type="caution">
    <text evidence="2">The sequence shown here is derived from an EMBL/GenBank/DDBJ whole genome shotgun (WGS) entry which is preliminary data.</text>
</comment>
<dbReference type="InterPro" id="IPR019533">
    <property type="entry name" value="Peptidase_S26"/>
</dbReference>
<keyword evidence="3" id="KW-1185">Reference proteome</keyword>